<name>A0A942U7U0_9BACI</name>
<evidence type="ECO:0000313" key="2">
    <source>
        <dbReference type="Proteomes" id="UP000679749"/>
    </source>
</evidence>
<evidence type="ECO:0000313" key="1">
    <source>
        <dbReference type="EMBL" id="MBS4214223.1"/>
    </source>
</evidence>
<gene>
    <name evidence="1" type="ORF">KHA99_17370</name>
</gene>
<dbReference type="Proteomes" id="UP000679749">
    <property type="component" value="Unassembled WGS sequence"/>
</dbReference>
<organism evidence="1 2">
    <name type="scientific">Neobacillus rhizophilus</name>
    <dbReference type="NCBI Taxonomy" id="2833579"/>
    <lineage>
        <taxon>Bacteria</taxon>
        <taxon>Bacillati</taxon>
        <taxon>Bacillota</taxon>
        <taxon>Bacilli</taxon>
        <taxon>Bacillales</taxon>
        <taxon>Bacillaceae</taxon>
        <taxon>Neobacillus</taxon>
    </lineage>
</organism>
<proteinExistence type="predicted"/>
<dbReference type="RefSeq" id="WP_213118706.1">
    <property type="nucleotide sequence ID" value="NZ_JAGYPF010000003.1"/>
</dbReference>
<sequence length="51" mass="5865">MKQDEKSFSSKTQNTVSVNDLYEEAKRKNIMDWGEIDTAESVLKKSNKSPE</sequence>
<accession>A0A942U7U0</accession>
<reference evidence="1" key="1">
    <citation type="submission" date="2021-05" db="EMBL/GenBank/DDBJ databases">
        <title>Novel Bacillus species.</title>
        <authorList>
            <person name="Liu G."/>
        </authorList>
    </citation>
    <scope>NUCLEOTIDE SEQUENCE</scope>
    <source>
        <strain evidence="1">FJAT-49825</strain>
    </source>
</reference>
<keyword evidence="2" id="KW-1185">Reference proteome</keyword>
<protein>
    <submittedName>
        <fullName evidence="1">Uncharacterized protein</fullName>
    </submittedName>
</protein>
<dbReference type="AlphaFoldDB" id="A0A942U7U0"/>
<dbReference type="EMBL" id="JAGYPF010000003">
    <property type="protein sequence ID" value="MBS4214223.1"/>
    <property type="molecule type" value="Genomic_DNA"/>
</dbReference>
<comment type="caution">
    <text evidence="1">The sequence shown here is derived from an EMBL/GenBank/DDBJ whole genome shotgun (WGS) entry which is preliminary data.</text>
</comment>